<dbReference type="OrthoDB" id="10057999at2759"/>
<feature type="compositionally biased region" description="Polar residues" evidence="1">
    <location>
        <begin position="212"/>
        <end position="225"/>
    </location>
</feature>
<feature type="region of interest" description="Disordered" evidence="1">
    <location>
        <begin position="206"/>
        <end position="231"/>
    </location>
</feature>
<dbReference type="RefSeq" id="XP_017691337.1">
    <property type="nucleotide sequence ID" value="XM_017835848.1"/>
</dbReference>
<name>A0A6J0IXG3_9PASS</name>
<dbReference type="GeneID" id="108507658"/>
<evidence type="ECO:0000313" key="3">
    <source>
        <dbReference type="RefSeq" id="XP_017691337.1"/>
    </source>
</evidence>
<gene>
    <name evidence="3" type="primary">SPDEF</name>
</gene>
<proteinExistence type="predicted"/>
<feature type="compositionally biased region" description="Basic residues" evidence="1">
    <location>
        <begin position="16"/>
        <end position="34"/>
    </location>
</feature>
<reference evidence="3" key="1">
    <citation type="submission" date="2025-08" db="UniProtKB">
        <authorList>
            <consortium name="RefSeq"/>
        </authorList>
    </citation>
    <scope>IDENTIFICATION</scope>
</reference>
<evidence type="ECO:0000256" key="1">
    <source>
        <dbReference type="SAM" id="MobiDB-lite"/>
    </source>
</evidence>
<evidence type="ECO:0000313" key="2">
    <source>
        <dbReference type="Proteomes" id="UP000504624"/>
    </source>
</evidence>
<dbReference type="Proteomes" id="UP000504624">
    <property type="component" value="Unplaced"/>
</dbReference>
<dbReference type="CTD" id="25803"/>
<keyword evidence="2" id="KW-1185">Reference proteome</keyword>
<organism evidence="2 3">
    <name type="scientific">Lepidothrix coronata</name>
    <name type="common">blue-crowned manakin</name>
    <dbReference type="NCBI Taxonomy" id="321398"/>
    <lineage>
        <taxon>Eukaryota</taxon>
        <taxon>Metazoa</taxon>
        <taxon>Chordata</taxon>
        <taxon>Craniata</taxon>
        <taxon>Vertebrata</taxon>
        <taxon>Euteleostomi</taxon>
        <taxon>Archelosauria</taxon>
        <taxon>Archosauria</taxon>
        <taxon>Dinosauria</taxon>
        <taxon>Saurischia</taxon>
        <taxon>Theropoda</taxon>
        <taxon>Coelurosauria</taxon>
        <taxon>Aves</taxon>
        <taxon>Neognathae</taxon>
        <taxon>Neoaves</taxon>
        <taxon>Telluraves</taxon>
        <taxon>Australaves</taxon>
        <taxon>Passeriformes</taxon>
        <taxon>Pipridae</taxon>
        <taxon>Lepidothrix</taxon>
    </lineage>
</organism>
<protein>
    <submittedName>
        <fullName evidence="3">SAM pointed domain-containing Ets transcription factor isoform X4</fullName>
    </submittedName>
</protein>
<feature type="region of interest" description="Disordered" evidence="1">
    <location>
        <begin position="14"/>
        <end position="47"/>
    </location>
</feature>
<dbReference type="AlphaFoldDB" id="A0A6J0IXG3"/>
<accession>A0A6J0IXG3</accession>
<sequence>MWIVSCPRTLEGKCKKGEKRRGKQPPKAAPRHKQVPPIPAAGAGESQTVAPALRVQCPWWGTARAFGDTSQGLGPSGPSWDEGNRMRMRLGLSVLPCPCTGPQPCSAMCPVYSCGGRRMHHDLRALEALETPIPSPDIPMAATVQLHKLLPLPFCARSSVGLDLGLISYSSSFNPNPIKESFGSRCHLSGKLFGWWGQLSDLGTPSPSSSSLQCHGNRSGTQTPALNPEPLPRSPWAQAAKGLVRCPWFLCVFFLSSPGFSKGEVMGISPSLAFGANRTPHFPGQCPLFSLQGCLVSLGGLGMLLSQCQLCC</sequence>